<dbReference type="SUPFAM" id="SSF56672">
    <property type="entry name" value="DNA/RNA polymerases"/>
    <property type="match status" value="1"/>
</dbReference>
<dbReference type="PANTHER" id="PTHR34047">
    <property type="entry name" value="NUCLEAR INTRON MATURASE 1, MITOCHONDRIAL-RELATED"/>
    <property type="match status" value="1"/>
</dbReference>
<evidence type="ECO:0000259" key="2">
    <source>
        <dbReference type="PROSITE" id="PS50878"/>
    </source>
</evidence>
<protein>
    <submittedName>
        <fullName evidence="3">Group II intron-encoded protein LtrA</fullName>
    </submittedName>
</protein>
<proteinExistence type="inferred from homology"/>
<gene>
    <name evidence="3" type="primary">ltrA_3</name>
    <name evidence="3" type="ORF">OJF2_53290</name>
</gene>
<sequence>MDIRKFFDTIDHGHLREFLGRRVRDGMLLRLIGKWLNAGVLEDGCVTHPESGAPQGGVVSPLLANLFLHYVLDEWFEREVKPRLRGRAFLVRYADDFVMGFTHESDARQVLEVLPKRFARYGLTIHPDKTRLVPFERPDRDARKPGSGGQIPGTFDFLGFTHFWTRSRRGVPVVRQKTARSRLGRGLAAISEWCRLNRHLPLEDQHRTLSQKLRGHFAYYGITGNSAALSLFRHLATCIWRRWLSRQRRDRDTPWAEFNRLLKRYPLPPPIPIHSVCRPAASS</sequence>
<evidence type="ECO:0000313" key="3">
    <source>
        <dbReference type="EMBL" id="QEH36744.1"/>
    </source>
</evidence>
<evidence type="ECO:0000256" key="1">
    <source>
        <dbReference type="ARBA" id="ARBA00034120"/>
    </source>
</evidence>
<dbReference type="AlphaFoldDB" id="A0A5B9W8X7"/>
<dbReference type="InterPro" id="IPR043502">
    <property type="entry name" value="DNA/RNA_pol_sf"/>
</dbReference>
<dbReference type="Pfam" id="PF00078">
    <property type="entry name" value="RVT_1"/>
    <property type="match status" value="1"/>
</dbReference>
<dbReference type="CDD" id="cd01651">
    <property type="entry name" value="RT_G2_intron"/>
    <property type="match status" value="1"/>
</dbReference>
<dbReference type="InterPro" id="IPR000477">
    <property type="entry name" value="RT_dom"/>
</dbReference>
<comment type="similarity">
    <text evidence="1">Belongs to the bacterial reverse transcriptase family.</text>
</comment>
<organism evidence="3 4">
    <name type="scientific">Aquisphaera giovannonii</name>
    <dbReference type="NCBI Taxonomy" id="406548"/>
    <lineage>
        <taxon>Bacteria</taxon>
        <taxon>Pseudomonadati</taxon>
        <taxon>Planctomycetota</taxon>
        <taxon>Planctomycetia</taxon>
        <taxon>Isosphaerales</taxon>
        <taxon>Isosphaeraceae</taxon>
        <taxon>Aquisphaera</taxon>
    </lineage>
</organism>
<feature type="domain" description="Reverse transcriptase" evidence="2">
    <location>
        <begin position="1"/>
        <end position="162"/>
    </location>
</feature>
<dbReference type="PROSITE" id="PS50878">
    <property type="entry name" value="RT_POL"/>
    <property type="match status" value="1"/>
</dbReference>
<dbReference type="KEGG" id="agv:OJF2_53290"/>
<keyword evidence="4" id="KW-1185">Reference proteome</keyword>
<dbReference type="EMBL" id="CP042997">
    <property type="protein sequence ID" value="QEH36744.1"/>
    <property type="molecule type" value="Genomic_DNA"/>
</dbReference>
<dbReference type="PANTHER" id="PTHR34047:SF8">
    <property type="entry name" value="PROTEIN YKFC"/>
    <property type="match status" value="1"/>
</dbReference>
<reference evidence="3 4" key="1">
    <citation type="submission" date="2019-08" db="EMBL/GenBank/DDBJ databases">
        <title>Deep-cultivation of Planctomycetes and their phenomic and genomic characterization uncovers novel biology.</title>
        <authorList>
            <person name="Wiegand S."/>
            <person name="Jogler M."/>
            <person name="Boedeker C."/>
            <person name="Pinto D."/>
            <person name="Vollmers J."/>
            <person name="Rivas-Marin E."/>
            <person name="Kohn T."/>
            <person name="Peeters S.H."/>
            <person name="Heuer A."/>
            <person name="Rast P."/>
            <person name="Oberbeckmann S."/>
            <person name="Bunk B."/>
            <person name="Jeske O."/>
            <person name="Meyerdierks A."/>
            <person name="Storesund J.E."/>
            <person name="Kallscheuer N."/>
            <person name="Luecker S."/>
            <person name="Lage O.M."/>
            <person name="Pohl T."/>
            <person name="Merkel B.J."/>
            <person name="Hornburger P."/>
            <person name="Mueller R.-W."/>
            <person name="Bruemmer F."/>
            <person name="Labrenz M."/>
            <person name="Spormann A.M."/>
            <person name="Op den Camp H."/>
            <person name="Overmann J."/>
            <person name="Amann R."/>
            <person name="Jetten M.S.M."/>
            <person name="Mascher T."/>
            <person name="Medema M.H."/>
            <person name="Devos D.P."/>
            <person name="Kaster A.-K."/>
            <person name="Ovreas L."/>
            <person name="Rohde M."/>
            <person name="Galperin M.Y."/>
            <person name="Jogler C."/>
        </authorList>
    </citation>
    <scope>NUCLEOTIDE SEQUENCE [LARGE SCALE GENOMIC DNA]</scope>
    <source>
        <strain evidence="3 4">OJF2</strain>
    </source>
</reference>
<dbReference type="Proteomes" id="UP000324233">
    <property type="component" value="Chromosome"/>
</dbReference>
<name>A0A5B9W8X7_9BACT</name>
<dbReference type="InterPro" id="IPR013597">
    <property type="entry name" value="Mat_intron_G2"/>
</dbReference>
<dbReference type="InterPro" id="IPR051083">
    <property type="entry name" value="GrpII_Intron_Splice-Mob/Def"/>
</dbReference>
<dbReference type="Pfam" id="PF08388">
    <property type="entry name" value="GIIM"/>
    <property type="match status" value="1"/>
</dbReference>
<accession>A0A5B9W8X7</accession>
<evidence type="ECO:0000313" key="4">
    <source>
        <dbReference type="Proteomes" id="UP000324233"/>
    </source>
</evidence>